<reference evidence="1" key="1">
    <citation type="submission" date="2023-03" db="EMBL/GenBank/DDBJ databases">
        <authorList>
            <person name="Shen W."/>
            <person name="Cai J."/>
        </authorList>
    </citation>
    <scope>NUCLEOTIDE SEQUENCE</scope>
    <source>
        <strain evidence="1">P69-2</strain>
    </source>
</reference>
<accession>A0AAE4L7E4</accession>
<keyword evidence="1" id="KW-0238">DNA-binding</keyword>
<dbReference type="Proteomes" id="UP001180842">
    <property type="component" value="Unassembled WGS sequence"/>
</dbReference>
<name>A0AAE4L7E4_9ENTE</name>
<evidence type="ECO:0000313" key="1">
    <source>
        <dbReference type="EMBL" id="MDT2738287.1"/>
    </source>
</evidence>
<dbReference type="GO" id="GO:0003677">
    <property type="term" value="F:DNA binding"/>
    <property type="evidence" value="ECO:0007669"/>
    <property type="project" value="UniProtKB-KW"/>
</dbReference>
<comment type="caution">
    <text evidence="1">The sequence shown here is derived from an EMBL/GenBank/DDBJ whole genome shotgun (WGS) entry which is preliminary data.</text>
</comment>
<protein>
    <submittedName>
        <fullName evidence="1">DNA-binding response regulator</fullName>
    </submittedName>
</protein>
<evidence type="ECO:0000313" key="2">
    <source>
        <dbReference type="Proteomes" id="UP001180842"/>
    </source>
</evidence>
<dbReference type="AlphaFoldDB" id="A0AAE4L7E4"/>
<dbReference type="EMBL" id="JARQAI010000053">
    <property type="protein sequence ID" value="MDT2738287.1"/>
    <property type="molecule type" value="Genomic_DNA"/>
</dbReference>
<organism evidence="1 2">
    <name type="scientific">Enterococcus pseudoavium</name>
    <dbReference type="NCBI Taxonomy" id="44007"/>
    <lineage>
        <taxon>Bacteria</taxon>
        <taxon>Bacillati</taxon>
        <taxon>Bacillota</taxon>
        <taxon>Bacilli</taxon>
        <taxon>Lactobacillales</taxon>
        <taxon>Enterococcaceae</taxon>
        <taxon>Enterococcus</taxon>
    </lineage>
</organism>
<dbReference type="RefSeq" id="WP_311797645.1">
    <property type="nucleotide sequence ID" value="NZ_JARQAI010000053.1"/>
</dbReference>
<sequence>MKTGVAGVRSYEQKGVTKYQSELWVNEKHYQKRGFLSLDEAAAYRKELEEKYLPQKIIRYEPEKIVETYRKTESIRETALQHDMSRIKVRKILITEGIYSTPESIKVNDLLNEGFATEEVAEKLGISIGSVNNLSVYRKGERLIDSPTKKAINARKWREKNAEK</sequence>
<gene>
    <name evidence="1" type="ORF">P7H00_14370</name>
</gene>
<proteinExistence type="predicted"/>